<name>A0ABU5DUV6_9PROT</name>
<dbReference type="NCBIfam" id="TIGR02937">
    <property type="entry name" value="sigma70-ECF"/>
    <property type="match status" value="1"/>
</dbReference>
<dbReference type="Gene3D" id="1.10.1740.10">
    <property type="match status" value="1"/>
</dbReference>
<protein>
    <submittedName>
        <fullName evidence="7">Sigma-70 family RNA polymerase sigma factor</fullName>
    </submittedName>
</protein>
<evidence type="ECO:0000256" key="4">
    <source>
        <dbReference type="ARBA" id="ARBA00023125"/>
    </source>
</evidence>
<gene>
    <name evidence="7" type="ORF">SMD31_00970</name>
</gene>
<dbReference type="SUPFAM" id="SSF88659">
    <property type="entry name" value="Sigma3 and sigma4 domains of RNA polymerase sigma factors"/>
    <property type="match status" value="1"/>
</dbReference>
<sequence length="183" mass="20400">MTDLEDELASLMRAAQAGDAGAYRRLLAALADMLRRWVRRELSRQGYEIAEAEDIVQETLLAIHLKRGSWDPDRAILPWLRAVTRHKLIDNLRRRGRRIMVPVDDIMETLAAPEPEETLSTEALDRHLATLPPGQSQVVRAISIDGLSPSETAKKLTLSEGAVRVALHRGLAALSRAAQRSEQ</sequence>
<keyword evidence="3" id="KW-0731">Sigma factor</keyword>
<keyword evidence="8" id="KW-1185">Reference proteome</keyword>
<evidence type="ECO:0000256" key="5">
    <source>
        <dbReference type="ARBA" id="ARBA00023163"/>
    </source>
</evidence>
<dbReference type="InterPro" id="IPR053812">
    <property type="entry name" value="HTH_Sigma70_ECF-like"/>
</dbReference>
<organism evidence="7 8">
    <name type="scientific">Dongia rigui</name>
    <dbReference type="NCBI Taxonomy" id="940149"/>
    <lineage>
        <taxon>Bacteria</taxon>
        <taxon>Pseudomonadati</taxon>
        <taxon>Pseudomonadota</taxon>
        <taxon>Alphaproteobacteria</taxon>
        <taxon>Rhodospirillales</taxon>
        <taxon>Dongiaceae</taxon>
        <taxon>Dongia</taxon>
    </lineage>
</organism>
<evidence type="ECO:0000313" key="7">
    <source>
        <dbReference type="EMBL" id="MDY0870468.1"/>
    </source>
</evidence>
<evidence type="ECO:0000313" key="8">
    <source>
        <dbReference type="Proteomes" id="UP001271769"/>
    </source>
</evidence>
<evidence type="ECO:0000256" key="3">
    <source>
        <dbReference type="ARBA" id="ARBA00023082"/>
    </source>
</evidence>
<keyword evidence="4" id="KW-0238">DNA-binding</keyword>
<dbReference type="SUPFAM" id="SSF88946">
    <property type="entry name" value="Sigma2 domain of RNA polymerase sigma factors"/>
    <property type="match status" value="1"/>
</dbReference>
<dbReference type="RefSeq" id="WP_320498710.1">
    <property type="nucleotide sequence ID" value="NZ_JAXCLX010000001.1"/>
</dbReference>
<dbReference type="InterPro" id="IPR039425">
    <property type="entry name" value="RNA_pol_sigma-70-like"/>
</dbReference>
<comment type="similarity">
    <text evidence="1">Belongs to the sigma-70 factor family. ECF subfamily.</text>
</comment>
<dbReference type="Pfam" id="PF07638">
    <property type="entry name" value="Sigma70_ECF"/>
    <property type="match status" value="1"/>
</dbReference>
<dbReference type="InterPro" id="IPR013324">
    <property type="entry name" value="RNA_pol_sigma_r3/r4-like"/>
</dbReference>
<reference evidence="7 8" key="1">
    <citation type="journal article" date="2013" name="Antonie Van Leeuwenhoek">
        <title>Dongia rigui sp. nov., isolated from freshwater of a large wetland in Korea.</title>
        <authorList>
            <person name="Baik K.S."/>
            <person name="Hwang Y.M."/>
            <person name="Choi J.S."/>
            <person name="Kwon J."/>
            <person name="Seong C.N."/>
        </authorList>
    </citation>
    <scope>NUCLEOTIDE SEQUENCE [LARGE SCALE GENOMIC DNA]</scope>
    <source>
        <strain evidence="7 8">04SU4-P</strain>
    </source>
</reference>
<dbReference type="Proteomes" id="UP001271769">
    <property type="component" value="Unassembled WGS sequence"/>
</dbReference>
<keyword evidence="5" id="KW-0804">Transcription</keyword>
<dbReference type="InterPro" id="IPR014284">
    <property type="entry name" value="RNA_pol_sigma-70_dom"/>
</dbReference>
<dbReference type="InterPro" id="IPR036388">
    <property type="entry name" value="WH-like_DNA-bd_sf"/>
</dbReference>
<dbReference type="Gene3D" id="1.10.10.10">
    <property type="entry name" value="Winged helix-like DNA-binding domain superfamily/Winged helix DNA-binding domain"/>
    <property type="match status" value="1"/>
</dbReference>
<evidence type="ECO:0000256" key="2">
    <source>
        <dbReference type="ARBA" id="ARBA00023015"/>
    </source>
</evidence>
<dbReference type="PANTHER" id="PTHR43133">
    <property type="entry name" value="RNA POLYMERASE ECF-TYPE SIGMA FACTO"/>
    <property type="match status" value="1"/>
</dbReference>
<dbReference type="NCBIfam" id="NF009165">
    <property type="entry name" value="PRK12512.1"/>
    <property type="match status" value="1"/>
</dbReference>
<feature type="domain" description="RNA polymerase sigma-70 ECF-like HTH" evidence="6">
    <location>
        <begin position="6"/>
        <end position="167"/>
    </location>
</feature>
<dbReference type="PANTHER" id="PTHR43133:SF58">
    <property type="entry name" value="ECF RNA POLYMERASE SIGMA FACTOR SIGD"/>
    <property type="match status" value="1"/>
</dbReference>
<accession>A0ABU5DUV6</accession>
<evidence type="ECO:0000259" key="6">
    <source>
        <dbReference type="Pfam" id="PF07638"/>
    </source>
</evidence>
<dbReference type="EMBL" id="JAXCLX010000001">
    <property type="protein sequence ID" value="MDY0870468.1"/>
    <property type="molecule type" value="Genomic_DNA"/>
</dbReference>
<proteinExistence type="inferred from homology"/>
<comment type="caution">
    <text evidence="7">The sequence shown here is derived from an EMBL/GenBank/DDBJ whole genome shotgun (WGS) entry which is preliminary data.</text>
</comment>
<keyword evidence="2" id="KW-0805">Transcription regulation</keyword>
<dbReference type="InterPro" id="IPR013325">
    <property type="entry name" value="RNA_pol_sigma_r2"/>
</dbReference>
<evidence type="ECO:0000256" key="1">
    <source>
        <dbReference type="ARBA" id="ARBA00010641"/>
    </source>
</evidence>